<gene>
    <name evidence="2" type="ORF">JW613_33825</name>
</gene>
<name>A0ABS3Y6D1_9ACTN</name>
<feature type="transmembrane region" description="Helical" evidence="1">
    <location>
        <begin position="89"/>
        <end position="114"/>
    </location>
</feature>
<accession>A0ABS3Y6D1</accession>
<evidence type="ECO:0000256" key="1">
    <source>
        <dbReference type="SAM" id="Phobius"/>
    </source>
</evidence>
<reference evidence="2 3" key="1">
    <citation type="submission" date="2021-02" db="EMBL/GenBank/DDBJ databases">
        <title>Streptomyces spirodelae sp. nov., isolated from duckweed.</title>
        <authorList>
            <person name="Saimee Y."/>
            <person name="Duangmal K."/>
        </authorList>
    </citation>
    <scope>NUCLEOTIDE SEQUENCE [LARGE SCALE GENOMIC DNA]</scope>
    <source>
        <strain evidence="2 3">DSM 42105</strain>
    </source>
</reference>
<organism evidence="2 3">
    <name type="scientific">Streptomyces smyrnaeus</name>
    <dbReference type="NCBI Taxonomy" id="1387713"/>
    <lineage>
        <taxon>Bacteria</taxon>
        <taxon>Bacillati</taxon>
        <taxon>Actinomycetota</taxon>
        <taxon>Actinomycetes</taxon>
        <taxon>Kitasatosporales</taxon>
        <taxon>Streptomycetaceae</taxon>
        <taxon>Streptomyces</taxon>
    </lineage>
</organism>
<feature type="transmembrane region" description="Helical" evidence="1">
    <location>
        <begin position="134"/>
        <end position="155"/>
    </location>
</feature>
<dbReference type="EMBL" id="JAFFZM010000036">
    <property type="protein sequence ID" value="MBO8203223.1"/>
    <property type="molecule type" value="Genomic_DNA"/>
</dbReference>
<protein>
    <submittedName>
        <fullName evidence="2">DUF3995 domain-containing protein</fullName>
    </submittedName>
</protein>
<keyword evidence="1" id="KW-1133">Transmembrane helix</keyword>
<keyword evidence="1" id="KW-0812">Transmembrane</keyword>
<dbReference type="RefSeq" id="WP_209214782.1">
    <property type="nucleotide sequence ID" value="NZ_JAFFZM010000036.1"/>
</dbReference>
<proteinExistence type="predicted"/>
<keyword evidence="3" id="KW-1185">Reference proteome</keyword>
<evidence type="ECO:0000313" key="2">
    <source>
        <dbReference type="EMBL" id="MBO8203223.1"/>
    </source>
</evidence>
<keyword evidence="1" id="KW-0472">Membrane</keyword>
<feature type="transmembrane region" description="Helical" evidence="1">
    <location>
        <begin position="55"/>
        <end position="77"/>
    </location>
</feature>
<dbReference type="Proteomes" id="UP000721954">
    <property type="component" value="Unassembled WGS sequence"/>
</dbReference>
<sequence>MTTATAQCGRREGWAGYVAAAAALAYAAPHFWWGAGIGATFPGDFTEAPHGTWEAAIGYWLMGGVAVLGAVLALALVQPWGRRLPLRVLAAVSMIASVGMTLWGFTYFAMQYLLAAGRVVSAPAFAAKDAHPQAAWGLFWYALFVVWGVMLGAAARKSLFADRRTARAANPPHGRGGPTVVAGTTCR</sequence>
<comment type="caution">
    <text evidence="2">The sequence shown here is derived from an EMBL/GenBank/DDBJ whole genome shotgun (WGS) entry which is preliminary data.</text>
</comment>
<evidence type="ECO:0000313" key="3">
    <source>
        <dbReference type="Proteomes" id="UP000721954"/>
    </source>
</evidence>
<feature type="transmembrane region" description="Helical" evidence="1">
    <location>
        <begin position="14"/>
        <end position="35"/>
    </location>
</feature>
<dbReference type="GeneID" id="96263600"/>